<sequence length="294" mass="32425">MENAALIDSDVIGDELAVVTQALSEAAQTRDDFNVSRIEIGTRMAARGQFAAALRGAKISSTKRMASSSGISKEYIHKLHKLALLRVARVRPAVEMIGSGRSTPIAPRMMPLSISVQDLAAEQNLIFDLPAPTPERQHSLPLAGDFSPSLKLVEFWVRGVESYRPTNAYRSPCEAAQVTPKIRHEFAKMLQSIISTVAQQRRYSRDRTATLTSGGRFPTILQTEICDRFQIVPDESRDFLSLLFIELRSAVAEGARFDGGWGKLELTSASDLVFALNEPTVVEERGFVMSEDVE</sequence>
<dbReference type="Proteomes" id="UP000469949">
    <property type="component" value="Unassembled WGS sequence"/>
</dbReference>
<accession>A0A833J0K7</accession>
<dbReference type="AlphaFoldDB" id="A0A833J0K7"/>
<reference evidence="1 2" key="1">
    <citation type="submission" date="2019-10" db="EMBL/GenBank/DDBJ databases">
        <title>Draft Genome Sequence of the Caffeine Degrading Methylotroph Methylorubrum populi PINKEL.</title>
        <authorList>
            <person name="Dawson S.C."/>
            <person name="Zhang X."/>
            <person name="Wright M.E."/>
            <person name="Sharma G."/>
            <person name="Langner J.T."/>
            <person name="Ditty J.L."/>
            <person name="Subuyuj G.A."/>
        </authorList>
    </citation>
    <scope>NUCLEOTIDE SEQUENCE [LARGE SCALE GENOMIC DNA]</scope>
    <source>
        <strain evidence="1 2">Pinkel</strain>
    </source>
</reference>
<proteinExistence type="predicted"/>
<comment type="caution">
    <text evidence="1">The sequence shown here is derived from an EMBL/GenBank/DDBJ whole genome shotgun (WGS) entry which is preliminary data.</text>
</comment>
<evidence type="ECO:0000313" key="2">
    <source>
        <dbReference type="Proteomes" id="UP000469949"/>
    </source>
</evidence>
<protein>
    <submittedName>
        <fullName evidence="1">Uncharacterized protein</fullName>
    </submittedName>
</protein>
<organism evidence="1 2">
    <name type="scientific">Methylorubrum populi</name>
    <dbReference type="NCBI Taxonomy" id="223967"/>
    <lineage>
        <taxon>Bacteria</taxon>
        <taxon>Pseudomonadati</taxon>
        <taxon>Pseudomonadota</taxon>
        <taxon>Alphaproteobacteria</taxon>
        <taxon>Hyphomicrobiales</taxon>
        <taxon>Methylobacteriaceae</taxon>
        <taxon>Methylorubrum</taxon>
    </lineage>
</organism>
<name>A0A833J0K7_9HYPH</name>
<gene>
    <name evidence="1" type="ORF">F8B43_5058</name>
</gene>
<dbReference type="EMBL" id="WEKV01000020">
    <property type="protein sequence ID" value="KAB7782303.1"/>
    <property type="molecule type" value="Genomic_DNA"/>
</dbReference>
<evidence type="ECO:0000313" key="1">
    <source>
        <dbReference type="EMBL" id="KAB7782303.1"/>
    </source>
</evidence>